<organism evidence="1">
    <name type="scientific">marine sediment metagenome</name>
    <dbReference type="NCBI Taxonomy" id="412755"/>
    <lineage>
        <taxon>unclassified sequences</taxon>
        <taxon>metagenomes</taxon>
        <taxon>ecological metagenomes</taxon>
    </lineage>
</organism>
<dbReference type="AlphaFoldDB" id="A0A0F9KTK3"/>
<evidence type="ECO:0000313" key="1">
    <source>
        <dbReference type="EMBL" id="KKM85644.1"/>
    </source>
</evidence>
<sequence>YWMFGSQYVSGWCGFFLAGKAAPAGRILVFDEEKVYGFGRKPKYFSWTTPIEHHLFAADKMPPASSEVVTPAVVRTDSSPVAELTNKRRTFAPGLAGAAISPKSE</sequence>
<reference evidence="1" key="1">
    <citation type="journal article" date="2015" name="Nature">
        <title>Complex archaea that bridge the gap between prokaryotes and eukaryotes.</title>
        <authorList>
            <person name="Spang A."/>
            <person name="Saw J.H."/>
            <person name="Jorgensen S.L."/>
            <person name="Zaremba-Niedzwiedzka K."/>
            <person name="Martijn J."/>
            <person name="Lind A.E."/>
            <person name="van Eijk R."/>
            <person name="Schleper C."/>
            <person name="Guy L."/>
            <person name="Ettema T.J."/>
        </authorList>
    </citation>
    <scope>NUCLEOTIDE SEQUENCE</scope>
</reference>
<comment type="caution">
    <text evidence="1">The sequence shown here is derived from an EMBL/GenBank/DDBJ whole genome shotgun (WGS) entry which is preliminary data.</text>
</comment>
<accession>A0A0F9KTK3</accession>
<feature type="non-terminal residue" evidence="1">
    <location>
        <position position="1"/>
    </location>
</feature>
<proteinExistence type="predicted"/>
<name>A0A0F9KTK3_9ZZZZ</name>
<gene>
    <name evidence="1" type="ORF">LCGC14_1286940</name>
</gene>
<protein>
    <submittedName>
        <fullName evidence="1">Uncharacterized protein</fullName>
    </submittedName>
</protein>
<dbReference type="EMBL" id="LAZR01007377">
    <property type="protein sequence ID" value="KKM85644.1"/>
    <property type="molecule type" value="Genomic_DNA"/>
</dbReference>